<dbReference type="SUPFAM" id="SSF103481">
    <property type="entry name" value="Multidrug resistance efflux transporter EmrE"/>
    <property type="match status" value="2"/>
</dbReference>
<comment type="caution">
    <text evidence="3">The sequence shown here is derived from an EMBL/GenBank/DDBJ whole genome shotgun (WGS) entry which is preliminary data.</text>
</comment>
<dbReference type="PANTHER" id="PTHR22911">
    <property type="entry name" value="ACYL-MALONYL CONDENSING ENZYME-RELATED"/>
    <property type="match status" value="1"/>
</dbReference>
<dbReference type="PANTHER" id="PTHR22911:SF103">
    <property type="entry name" value="BLR2811 PROTEIN"/>
    <property type="match status" value="1"/>
</dbReference>
<proteinExistence type="predicted"/>
<feature type="transmembrane region" description="Helical" evidence="1">
    <location>
        <begin position="117"/>
        <end position="134"/>
    </location>
</feature>
<name>A0A2W5QM96_RHOSU</name>
<feature type="domain" description="EamA" evidence="2">
    <location>
        <begin position="143"/>
        <end position="264"/>
    </location>
</feature>
<evidence type="ECO:0000313" key="3">
    <source>
        <dbReference type="EMBL" id="PZQ52670.1"/>
    </source>
</evidence>
<reference evidence="3 4" key="1">
    <citation type="submission" date="2017-08" db="EMBL/GenBank/DDBJ databases">
        <title>Infants hospitalized years apart are colonized by the same room-sourced microbial strains.</title>
        <authorList>
            <person name="Brooks B."/>
            <person name="Olm M.R."/>
            <person name="Firek B.A."/>
            <person name="Baker R."/>
            <person name="Thomas B.C."/>
            <person name="Morowitz M.J."/>
            <person name="Banfield J.F."/>
        </authorList>
    </citation>
    <scope>NUCLEOTIDE SEQUENCE [LARGE SCALE GENOMIC DNA]</scope>
    <source>
        <strain evidence="3">S2_005_002_R2_34</strain>
    </source>
</reference>
<feature type="transmembrane region" description="Helical" evidence="1">
    <location>
        <begin position="252"/>
        <end position="270"/>
    </location>
</feature>
<feature type="domain" description="EamA" evidence="2">
    <location>
        <begin position="1"/>
        <end position="130"/>
    </location>
</feature>
<feature type="transmembrane region" description="Helical" evidence="1">
    <location>
        <begin position="230"/>
        <end position="246"/>
    </location>
</feature>
<dbReference type="Gene3D" id="1.10.3730.20">
    <property type="match status" value="1"/>
</dbReference>
<keyword evidence="1" id="KW-0812">Transmembrane</keyword>
<keyword evidence="1" id="KW-0472">Membrane</keyword>
<sequence>MILVSLIFALQDGVSRYLATNYHVITVVTVRFWFFAIVTVVWSVARGGGLRRVARSAHPRLQITRGVLLIVEIWVTVIAFVKLGLIATHSIFAVYPLLVAALAGPLLGEYVGWRRGVAILVGLLGVVIILRPGFRVFDPAAVYPLAGAFMFAIYSLLTRRVAWQDSADTTFFYTGVVGALVSTLAVPFFWTPIHGADWIWMAMLCLQAVAGHFLLIKVYEVAEASVVQPFAYFQLVFIGILGIAFFNERPDGMTLAGAALILAAGLYTLLRQKRLGIRPPESDAAAPVGD</sequence>
<evidence type="ECO:0000313" key="4">
    <source>
        <dbReference type="Proteomes" id="UP000249185"/>
    </source>
</evidence>
<evidence type="ECO:0000259" key="2">
    <source>
        <dbReference type="Pfam" id="PF00892"/>
    </source>
</evidence>
<protein>
    <submittedName>
        <fullName evidence="3">EamA family transporter</fullName>
    </submittedName>
</protein>
<feature type="transmembrane region" description="Helical" evidence="1">
    <location>
        <begin position="170"/>
        <end position="192"/>
    </location>
</feature>
<feature type="transmembrane region" description="Helical" evidence="1">
    <location>
        <begin position="140"/>
        <end position="158"/>
    </location>
</feature>
<feature type="transmembrane region" description="Helical" evidence="1">
    <location>
        <begin position="92"/>
        <end position="110"/>
    </location>
</feature>
<dbReference type="Pfam" id="PF00892">
    <property type="entry name" value="EamA"/>
    <property type="match status" value="2"/>
</dbReference>
<feature type="transmembrane region" description="Helical" evidence="1">
    <location>
        <begin position="25"/>
        <end position="45"/>
    </location>
</feature>
<dbReference type="EMBL" id="QFPW01000001">
    <property type="protein sequence ID" value="PZQ52670.1"/>
    <property type="molecule type" value="Genomic_DNA"/>
</dbReference>
<gene>
    <name evidence="3" type="ORF">DI556_00675</name>
</gene>
<feature type="transmembrane region" description="Helical" evidence="1">
    <location>
        <begin position="66"/>
        <end position="86"/>
    </location>
</feature>
<keyword evidence="1" id="KW-1133">Transmembrane helix</keyword>
<dbReference type="InterPro" id="IPR037185">
    <property type="entry name" value="EmrE-like"/>
</dbReference>
<dbReference type="InterPro" id="IPR000620">
    <property type="entry name" value="EamA_dom"/>
</dbReference>
<feature type="transmembrane region" description="Helical" evidence="1">
    <location>
        <begin position="198"/>
        <end position="218"/>
    </location>
</feature>
<accession>A0A2W5QM96</accession>
<dbReference type="Proteomes" id="UP000249185">
    <property type="component" value="Unassembled WGS sequence"/>
</dbReference>
<dbReference type="AlphaFoldDB" id="A0A2W5QM96"/>
<dbReference type="GO" id="GO:0016020">
    <property type="term" value="C:membrane"/>
    <property type="evidence" value="ECO:0007669"/>
    <property type="project" value="InterPro"/>
</dbReference>
<organism evidence="3 4">
    <name type="scientific">Rhodovulum sulfidophilum</name>
    <name type="common">Rhodobacter sulfidophilus</name>
    <dbReference type="NCBI Taxonomy" id="35806"/>
    <lineage>
        <taxon>Bacteria</taxon>
        <taxon>Pseudomonadati</taxon>
        <taxon>Pseudomonadota</taxon>
        <taxon>Alphaproteobacteria</taxon>
        <taxon>Rhodobacterales</taxon>
        <taxon>Paracoccaceae</taxon>
        <taxon>Rhodovulum</taxon>
    </lineage>
</organism>
<evidence type="ECO:0000256" key="1">
    <source>
        <dbReference type="SAM" id="Phobius"/>
    </source>
</evidence>